<gene>
    <name evidence="1" type="ORF">AWB74_08576</name>
</gene>
<reference evidence="1" key="1">
    <citation type="submission" date="2016-01" db="EMBL/GenBank/DDBJ databases">
        <authorList>
            <person name="Peeters C."/>
        </authorList>
    </citation>
    <scope>NUCLEOTIDE SEQUENCE [LARGE SCALE GENOMIC DNA]</scope>
    <source>
        <strain evidence="1">LMG 29317</strain>
    </source>
</reference>
<evidence type="ECO:0000313" key="1">
    <source>
        <dbReference type="EMBL" id="SAL88467.1"/>
    </source>
</evidence>
<accession>A0A158L4Z8</accession>
<proteinExistence type="predicted"/>
<evidence type="ECO:0000313" key="2">
    <source>
        <dbReference type="Proteomes" id="UP000055019"/>
    </source>
</evidence>
<organism evidence="1 2">
    <name type="scientific">Caballeronia arvi</name>
    <dbReference type="NCBI Taxonomy" id="1777135"/>
    <lineage>
        <taxon>Bacteria</taxon>
        <taxon>Pseudomonadati</taxon>
        <taxon>Pseudomonadota</taxon>
        <taxon>Betaproteobacteria</taxon>
        <taxon>Burkholderiales</taxon>
        <taxon>Burkholderiaceae</taxon>
        <taxon>Caballeronia</taxon>
    </lineage>
</organism>
<name>A0A158L4Z8_9BURK</name>
<dbReference type="AlphaFoldDB" id="A0A158L4Z8"/>
<comment type="caution">
    <text evidence="1">The sequence shown here is derived from an EMBL/GenBank/DDBJ whole genome shotgun (WGS) entry which is preliminary data.</text>
</comment>
<protein>
    <submittedName>
        <fullName evidence="1">Uncharacterized protein</fullName>
    </submittedName>
</protein>
<dbReference type="EMBL" id="FCOM02000133">
    <property type="protein sequence ID" value="SAL88467.1"/>
    <property type="molecule type" value="Genomic_DNA"/>
</dbReference>
<sequence length="74" mass="8131">MPPAGNSRLAWHTRCCRIQADVADSIRTAAVHITTRLPRETPARFLRAEARSSMTVSDAFDVLLVVASKTVQPL</sequence>
<dbReference type="Proteomes" id="UP000055019">
    <property type="component" value="Unassembled WGS sequence"/>
</dbReference>
<keyword evidence="2" id="KW-1185">Reference proteome</keyword>